<dbReference type="VEuPathDB" id="FungiDB:H257_04732"/>
<organism evidence="2">
    <name type="scientific">Aphanomyces astaci</name>
    <name type="common">Crayfish plague agent</name>
    <dbReference type="NCBI Taxonomy" id="112090"/>
    <lineage>
        <taxon>Eukaryota</taxon>
        <taxon>Sar</taxon>
        <taxon>Stramenopiles</taxon>
        <taxon>Oomycota</taxon>
        <taxon>Saprolegniomycetes</taxon>
        <taxon>Saprolegniales</taxon>
        <taxon>Verrucalvaceae</taxon>
        <taxon>Aphanomyces</taxon>
    </lineage>
</organism>
<proteinExistence type="predicted"/>
<protein>
    <submittedName>
        <fullName evidence="2">Uncharacterized protein</fullName>
    </submittedName>
</protein>
<sequence>MRHTASSSAKGGASSPYVQGLAPSSKSIQQLMDDQEAAYIRVTNPEPETRGVAPLRHRSHIVRDRYFAAAAAVSTSPKGYPPKNNYTKQTRPGKGAATRSDAPLSSPCRTPPRPTSAVTNASTHAALAKKRITSFEHRRLNHFYNRQVFSLGGNNMPSDQRLEMAPSLPSASVPYHVRDNDRGSGSEDEVDKDNFDTAEDEDGFDERILDAHPQTDDLYDQCFEADWTASQIEKVVKDGVECRRIYAAIKPHYRVLVCLFRLHATVAPTPTDPCFRLTAKLKLLEGLNVVVADPTRHGINDQPMPRHGLLPFVVHIAQVYLKREELVIMLKRLAREGLDTSSALHHLLHDNILPYANIQDGQHFRRLFHNHPDIQSVHFKYATAVAKVFQMHATLATSDPLLGSGQGNPPPDVRFLKLAGFLSILSSLHQMDAKFDDVKATHVFVSCLPVWPDDLAVVAQELTLSTFQEALTKAAYFKCALALCNGDDDVCPGRANSERCKCHPNVVADEERYSLHVLVDTLQVMLTKCGAPAGRRSRRQSIKHDSLVKV</sequence>
<feature type="region of interest" description="Disordered" evidence="1">
    <location>
        <begin position="171"/>
        <end position="199"/>
    </location>
</feature>
<dbReference type="RefSeq" id="XP_009827648.1">
    <property type="nucleotide sequence ID" value="XM_009829346.1"/>
</dbReference>
<evidence type="ECO:0000313" key="2">
    <source>
        <dbReference type="EMBL" id="ETV82977.1"/>
    </source>
</evidence>
<dbReference type="EMBL" id="KI913121">
    <property type="protein sequence ID" value="ETV82977.1"/>
    <property type="molecule type" value="Genomic_DNA"/>
</dbReference>
<feature type="region of interest" description="Disordered" evidence="1">
    <location>
        <begin position="1"/>
        <end position="25"/>
    </location>
</feature>
<dbReference type="GeneID" id="20806728"/>
<name>W4GTD6_APHAT</name>
<evidence type="ECO:0000256" key="1">
    <source>
        <dbReference type="SAM" id="MobiDB-lite"/>
    </source>
</evidence>
<gene>
    <name evidence="2" type="ORF">H257_04732</name>
</gene>
<dbReference type="OrthoDB" id="72753at2759"/>
<dbReference type="AlphaFoldDB" id="W4GTD6"/>
<feature type="region of interest" description="Disordered" evidence="1">
    <location>
        <begin position="73"/>
        <end position="123"/>
    </location>
</feature>
<feature type="compositionally biased region" description="Low complexity" evidence="1">
    <location>
        <begin position="1"/>
        <end position="15"/>
    </location>
</feature>
<feature type="compositionally biased region" description="Acidic residues" evidence="1">
    <location>
        <begin position="186"/>
        <end position="199"/>
    </location>
</feature>
<feature type="compositionally biased region" description="Basic and acidic residues" evidence="1">
    <location>
        <begin position="176"/>
        <end position="185"/>
    </location>
</feature>
<accession>W4GTD6</accession>
<reference evidence="2" key="1">
    <citation type="submission" date="2013-12" db="EMBL/GenBank/DDBJ databases">
        <title>The Genome Sequence of Aphanomyces astaci APO3.</title>
        <authorList>
            <consortium name="The Broad Institute Genomics Platform"/>
            <person name="Russ C."/>
            <person name="Tyler B."/>
            <person name="van West P."/>
            <person name="Dieguez-Uribeondo J."/>
            <person name="Young S.K."/>
            <person name="Zeng Q."/>
            <person name="Gargeya S."/>
            <person name="Fitzgerald M."/>
            <person name="Abouelleil A."/>
            <person name="Alvarado L."/>
            <person name="Chapman S.B."/>
            <person name="Gainer-Dewar J."/>
            <person name="Goldberg J."/>
            <person name="Griggs A."/>
            <person name="Gujja S."/>
            <person name="Hansen M."/>
            <person name="Howarth C."/>
            <person name="Imamovic A."/>
            <person name="Ireland A."/>
            <person name="Larimer J."/>
            <person name="McCowan C."/>
            <person name="Murphy C."/>
            <person name="Pearson M."/>
            <person name="Poon T.W."/>
            <person name="Priest M."/>
            <person name="Roberts A."/>
            <person name="Saif S."/>
            <person name="Shea T."/>
            <person name="Sykes S."/>
            <person name="Wortman J."/>
            <person name="Nusbaum C."/>
            <person name="Birren B."/>
        </authorList>
    </citation>
    <scope>NUCLEOTIDE SEQUENCE [LARGE SCALE GENOMIC DNA]</scope>
    <source>
        <strain evidence="2">APO3</strain>
    </source>
</reference>